<dbReference type="EMBL" id="QGNW01002011">
    <property type="protein sequence ID" value="RVW26382.1"/>
    <property type="molecule type" value="Genomic_DNA"/>
</dbReference>
<reference evidence="10 11" key="1">
    <citation type="journal article" date="2018" name="PLoS Genet.">
        <title>Population sequencing reveals clonal diversity and ancestral inbreeding in the grapevine cultivar Chardonnay.</title>
        <authorList>
            <person name="Roach M.J."/>
            <person name="Johnson D.L."/>
            <person name="Bohlmann J."/>
            <person name="van Vuuren H.J."/>
            <person name="Jones S.J."/>
            <person name="Pretorius I.S."/>
            <person name="Schmidt S.A."/>
            <person name="Borneman A.R."/>
        </authorList>
    </citation>
    <scope>NUCLEOTIDE SEQUENCE [LARGE SCALE GENOMIC DNA]</scope>
    <source>
        <strain evidence="11">cv. Chardonnay</strain>
        <tissue evidence="10">Leaf</tissue>
    </source>
</reference>
<dbReference type="PANTHER" id="PTHR18929:SF132">
    <property type="entry name" value="PROTEIN DISULFIDE-ISOMERASE A3"/>
    <property type="match status" value="1"/>
</dbReference>
<dbReference type="Proteomes" id="UP000288805">
    <property type="component" value="Unassembled WGS sequence"/>
</dbReference>
<comment type="caution">
    <text evidence="10">The sequence shown here is derived from an EMBL/GenBank/DDBJ whole genome shotgun (WGS) entry which is preliminary data.</text>
</comment>
<accession>A0A438CT51</accession>
<dbReference type="GO" id="GO:0005788">
    <property type="term" value="C:endoplasmic reticulum lumen"/>
    <property type="evidence" value="ECO:0007669"/>
    <property type="project" value="UniProtKB-SubCell"/>
</dbReference>
<keyword evidence="6 10" id="KW-0413">Isomerase</keyword>
<dbReference type="InterPro" id="IPR013766">
    <property type="entry name" value="Thioredoxin_domain"/>
</dbReference>
<evidence type="ECO:0000256" key="6">
    <source>
        <dbReference type="ARBA" id="ARBA00023235"/>
    </source>
</evidence>
<keyword evidence="7" id="KW-0676">Redox-active center</keyword>
<dbReference type="GO" id="GO:0003756">
    <property type="term" value="F:protein disulfide isomerase activity"/>
    <property type="evidence" value="ECO:0007669"/>
    <property type="project" value="UniProtKB-EC"/>
</dbReference>
<evidence type="ECO:0000256" key="1">
    <source>
        <dbReference type="ARBA" id="ARBA00001182"/>
    </source>
</evidence>
<keyword evidence="5" id="KW-0256">Endoplasmic reticulum</keyword>
<evidence type="ECO:0000256" key="8">
    <source>
        <dbReference type="SAM" id="MobiDB-lite"/>
    </source>
</evidence>
<evidence type="ECO:0000256" key="2">
    <source>
        <dbReference type="ARBA" id="ARBA00004319"/>
    </source>
</evidence>
<dbReference type="AlphaFoldDB" id="A0A438CT51"/>
<evidence type="ECO:0000313" key="10">
    <source>
        <dbReference type="EMBL" id="RVW26382.1"/>
    </source>
</evidence>
<dbReference type="Pfam" id="PF00085">
    <property type="entry name" value="Thioredoxin"/>
    <property type="match status" value="1"/>
</dbReference>
<comment type="subcellular location">
    <subcellularLocation>
        <location evidence="2">Endoplasmic reticulum lumen</location>
    </subcellularLocation>
</comment>
<feature type="region of interest" description="Disordered" evidence="8">
    <location>
        <begin position="1"/>
        <end position="32"/>
    </location>
</feature>
<dbReference type="CDD" id="cd02961">
    <property type="entry name" value="PDI_a_family"/>
    <property type="match status" value="1"/>
</dbReference>
<proteinExistence type="inferred from homology"/>
<protein>
    <recommendedName>
        <fullName evidence="4">protein disulfide-isomerase</fullName>
        <ecNumber evidence="4">5.3.4.1</ecNumber>
    </recommendedName>
</protein>
<evidence type="ECO:0000313" key="11">
    <source>
        <dbReference type="Proteomes" id="UP000288805"/>
    </source>
</evidence>
<evidence type="ECO:0000256" key="7">
    <source>
        <dbReference type="ARBA" id="ARBA00023284"/>
    </source>
</evidence>
<organism evidence="10 11">
    <name type="scientific">Vitis vinifera</name>
    <name type="common">Grape</name>
    <dbReference type="NCBI Taxonomy" id="29760"/>
    <lineage>
        <taxon>Eukaryota</taxon>
        <taxon>Viridiplantae</taxon>
        <taxon>Streptophyta</taxon>
        <taxon>Embryophyta</taxon>
        <taxon>Tracheophyta</taxon>
        <taxon>Spermatophyta</taxon>
        <taxon>Magnoliopsida</taxon>
        <taxon>eudicotyledons</taxon>
        <taxon>Gunneridae</taxon>
        <taxon>Pentapetalae</taxon>
        <taxon>rosids</taxon>
        <taxon>Vitales</taxon>
        <taxon>Vitaceae</taxon>
        <taxon>Viteae</taxon>
        <taxon>Vitis</taxon>
    </lineage>
</organism>
<gene>
    <name evidence="10" type="primary">PDI_2</name>
    <name evidence="10" type="ORF">CK203_117752</name>
</gene>
<feature type="domain" description="Thioredoxin" evidence="9">
    <location>
        <begin position="116"/>
        <end position="179"/>
    </location>
</feature>
<dbReference type="PANTHER" id="PTHR18929">
    <property type="entry name" value="PROTEIN DISULFIDE ISOMERASE"/>
    <property type="match status" value="1"/>
</dbReference>
<sequence>MGSRLVDAWEKKIEPEKKDERESHHEEGRLHPSNKAEFQPILHLGFSDLTGKSAGVSLVFIFMQSWPHGPVGVEMATKASICLFVLAFAFSILASSPVKISAVKDEAREFVLTLAHSNFSDIVIILAKVDANDEANKELASAFEIRGFPTLKILRNGGKSIEEYKGPREADGIVKYLKKQSGSVSAEIKSVEDATEKFRSDYDFVHTSDAKFLPRGESSVTGPLITDGGGQLARWEDPYSTRIIKKEAATSSLKEEDTQPTWRETEIYTYHGSFSNMHSP</sequence>
<dbReference type="InterPro" id="IPR036249">
    <property type="entry name" value="Thioredoxin-like_sf"/>
</dbReference>
<evidence type="ECO:0000256" key="5">
    <source>
        <dbReference type="ARBA" id="ARBA00022824"/>
    </source>
</evidence>
<feature type="compositionally biased region" description="Basic and acidic residues" evidence="8">
    <location>
        <begin position="7"/>
        <end position="30"/>
    </location>
</feature>
<evidence type="ECO:0000259" key="9">
    <source>
        <dbReference type="Pfam" id="PF00085"/>
    </source>
</evidence>
<comment type="similarity">
    <text evidence="3">Belongs to the protein disulfide isomerase family.</text>
</comment>
<dbReference type="Gene3D" id="3.40.30.10">
    <property type="entry name" value="Glutaredoxin"/>
    <property type="match status" value="1"/>
</dbReference>
<dbReference type="EC" id="5.3.4.1" evidence="4"/>
<comment type="catalytic activity">
    <reaction evidence="1">
        <text>Catalyzes the rearrangement of -S-S- bonds in proteins.</text>
        <dbReference type="EC" id="5.3.4.1"/>
    </reaction>
</comment>
<dbReference type="SUPFAM" id="SSF52833">
    <property type="entry name" value="Thioredoxin-like"/>
    <property type="match status" value="1"/>
</dbReference>
<name>A0A438CT51_VITVI</name>
<evidence type="ECO:0000256" key="4">
    <source>
        <dbReference type="ARBA" id="ARBA00012723"/>
    </source>
</evidence>
<evidence type="ECO:0000256" key="3">
    <source>
        <dbReference type="ARBA" id="ARBA00006347"/>
    </source>
</evidence>